<evidence type="ECO:0000313" key="1">
    <source>
        <dbReference type="EMBL" id="MDG3014654.1"/>
    </source>
</evidence>
<proteinExistence type="predicted"/>
<evidence type="ECO:0000313" key="2">
    <source>
        <dbReference type="Proteomes" id="UP001152755"/>
    </source>
</evidence>
<comment type="caution">
    <text evidence="1">The sequence shown here is derived from an EMBL/GenBank/DDBJ whole genome shotgun (WGS) entry which is preliminary data.</text>
</comment>
<dbReference type="RefSeq" id="WP_332519688.1">
    <property type="nucleotide sequence ID" value="NZ_JANRHA010000004.1"/>
</dbReference>
<sequence length="165" mass="18782">MTLIDDGLDPATWNFVARCASASHSRDTDQFVATFRELDDPPSDNKVLPYLIYLTRQQIWHLAPERLTPERIRSIAEEIYPDFNNMTYVDLDGLESLLLAAFCKSDYRSQVGDVSFVGLLAIAIGLLFTDVDSDMARIRPKLVDWCKRAKEAGQKYENQGEMEKS</sequence>
<reference evidence="1" key="1">
    <citation type="submission" date="2022-08" db="EMBL/GenBank/DDBJ databases">
        <title>Genome analysis of Corynebacteriales strain.</title>
        <authorList>
            <person name="Lee S.D."/>
        </authorList>
    </citation>
    <scope>NUCLEOTIDE SEQUENCE</scope>
    <source>
        <strain evidence="1">D3-21</strain>
    </source>
</reference>
<organism evidence="1 2">
    <name type="scientific">Speluncibacter jeojiensis</name>
    <dbReference type="NCBI Taxonomy" id="2710754"/>
    <lineage>
        <taxon>Bacteria</taxon>
        <taxon>Bacillati</taxon>
        <taxon>Actinomycetota</taxon>
        <taxon>Actinomycetes</taxon>
        <taxon>Mycobacteriales</taxon>
        <taxon>Speluncibacteraceae</taxon>
        <taxon>Speluncibacter</taxon>
    </lineage>
</organism>
<dbReference type="EMBL" id="JANRHA010000004">
    <property type="protein sequence ID" value="MDG3014654.1"/>
    <property type="molecule type" value="Genomic_DNA"/>
</dbReference>
<keyword evidence="2" id="KW-1185">Reference proteome</keyword>
<name>A0A9X4M0N9_9ACTN</name>
<dbReference type="Proteomes" id="UP001152755">
    <property type="component" value="Unassembled WGS sequence"/>
</dbReference>
<protein>
    <submittedName>
        <fullName evidence="1">Uncharacterized protein</fullName>
    </submittedName>
</protein>
<gene>
    <name evidence="1" type="ORF">NVS88_08800</name>
</gene>
<dbReference type="AlphaFoldDB" id="A0A9X4M0N9"/>
<accession>A0A9X4M0N9</accession>